<dbReference type="AlphaFoldDB" id="A0A147HQQ9"/>
<organism evidence="2 3">
    <name type="scientific">Sphingomonas sanguinis</name>
    <dbReference type="NCBI Taxonomy" id="33051"/>
    <lineage>
        <taxon>Bacteria</taxon>
        <taxon>Pseudomonadati</taxon>
        <taxon>Pseudomonadota</taxon>
        <taxon>Alphaproteobacteria</taxon>
        <taxon>Sphingomonadales</taxon>
        <taxon>Sphingomonadaceae</taxon>
        <taxon>Sphingomonas</taxon>
    </lineage>
</organism>
<dbReference type="PATRIC" id="fig|33051.3.peg.1863"/>
<comment type="caution">
    <text evidence="2">The sequence shown here is derived from an EMBL/GenBank/DDBJ whole genome shotgun (WGS) entry which is preliminary data.</text>
</comment>
<protein>
    <submittedName>
        <fullName evidence="2">Uncharacterized protein</fullName>
    </submittedName>
</protein>
<feature type="transmembrane region" description="Helical" evidence="1">
    <location>
        <begin position="12"/>
        <end position="30"/>
    </location>
</feature>
<accession>A0A147HQQ9</accession>
<gene>
    <name evidence="2" type="ORF">NS319_19460</name>
</gene>
<reference evidence="2 3" key="1">
    <citation type="journal article" date="2016" name="Front. Microbiol.">
        <title>Genomic Resource of Rice Seed Associated Bacteria.</title>
        <authorList>
            <person name="Midha S."/>
            <person name="Bansal K."/>
            <person name="Sharma S."/>
            <person name="Kumar N."/>
            <person name="Patil P.P."/>
            <person name="Chaudhry V."/>
            <person name="Patil P.B."/>
        </authorList>
    </citation>
    <scope>NUCLEOTIDE SEQUENCE [LARGE SCALE GENOMIC DNA]</scope>
    <source>
        <strain evidence="2 3">NS319</strain>
    </source>
</reference>
<dbReference type="RefSeq" id="WP_058735015.1">
    <property type="nucleotide sequence ID" value="NZ_LDTD01000261.1"/>
</dbReference>
<evidence type="ECO:0000313" key="3">
    <source>
        <dbReference type="Proteomes" id="UP000072867"/>
    </source>
</evidence>
<keyword evidence="1" id="KW-1133">Transmembrane helix</keyword>
<evidence type="ECO:0000256" key="1">
    <source>
        <dbReference type="SAM" id="Phobius"/>
    </source>
</evidence>
<evidence type="ECO:0000313" key="2">
    <source>
        <dbReference type="EMBL" id="KTT62764.1"/>
    </source>
</evidence>
<keyword evidence="1" id="KW-0472">Membrane</keyword>
<proteinExistence type="predicted"/>
<keyword evidence="1" id="KW-0812">Transmembrane</keyword>
<dbReference type="EMBL" id="LDTD01000261">
    <property type="protein sequence ID" value="KTT62764.1"/>
    <property type="molecule type" value="Genomic_DNA"/>
</dbReference>
<dbReference type="Proteomes" id="UP000072867">
    <property type="component" value="Unassembled WGS sequence"/>
</dbReference>
<sequence length="102" mass="10867">MSVEWVKDVVIPLVSGIGGAVVGAGASYFASSRLAKVASNEVLERDKAARADHDKRAAHQVFVKLHAIANSLGSFQKQTLEMVARAVFSRIESSGIHMAAVF</sequence>
<name>A0A147HQQ9_9SPHN</name>